<dbReference type="Proteomes" id="UP001433088">
    <property type="component" value="Unassembled WGS sequence"/>
</dbReference>
<keyword evidence="4" id="KW-1185">Reference proteome</keyword>
<dbReference type="Pfam" id="PF07693">
    <property type="entry name" value="KAP_NTPase"/>
    <property type="match status" value="1"/>
</dbReference>
<accession>A0ABV1D0Z6</accession>
<dbReference type="RefSeq" id="WP_349174063.1">
    <property type="nucleotide sequence ID" value="NZ_JBBMEU010000105.1"/>
</dbReference>
<evidence type="ECO:0000313" key="3">
    <source>
        <dbReference type="EMBL" id="MEQ2423237.1"/>
    </source>
</evidence>
<keyword evidence="1" id="KW-0812">Transmembrane</keyword>
<proteinExistence type="predicted"/>
<evidence type="ECO:0000313" key="4">
    <source>
        <dbReference type="Proteomes" id="UP001433088"/>
    </source>
</evidence>
<sequence length="655" mass="75830">MSDIVTPKILQNVPVGNDEFASKSQEHIAESIKKLILNIDNEESPIRLIGIEGGWGTGKSNLVKILEKKLKGKGYSFFLYDAWGHQEDLHRRAIIEELSDFVAEQKICTAYTADLNQIKEETLGTEIITNTIKNPDFSWAFFFLVVSLICFSANNFVKDIYFNLSFYLGIISIGAIGLSFFIIIFQSLRQAKGICSFFSNFKNKTLQIYNKKEEKNTTMKRINQLNPSSKSFENFLQVIDKGLNNHKLVIVIDNIDRMNKDKVKDIWATIHMCFSSAAELHNILVLVPFDKNKIRDAFYQEEENESNTANDTDKKMTTYDTEKINQLALVDDFIQKTFSLVFRVSLPVLSDWEAFFRERWTDAFKSVQDEIEFDYVKRIFDAFTEVITPRNIIAFINEFATIKLSGVDNQIKSRYIAIFIKKQNYILSNITDALTKFDYLKPLDYLVNQDGGDEYFKSIASLIYQVSLDKGLQVALSRPLKQALENQDTNEVERISANPNFDSMLGEVLNHINNMGNAVIALSQLSQDKFQSEDIYQNRWDDIFSRIMNWDKGRAYHEVMDYQLILLDKITQEKKITYTKEIVENLYSISNEEFDPNVFSDNIDRLDFIIKKYQINVFELLRERKCSINQYIMGPLSRPRSKILRVAVSRIILSS</sequence>
<feature type="non-terminal residue" evidence="3">
    <location>
        <position position="655"/>
    </location>
</feature>
<gene>
    <name evidence="3" type="ORF">WMO23_10925</name>
</gene>
<feature type="domain" description="KAP NTPase" evidence="2">
    <location>
        <begin position="26"/>
        <end position="402"/>
    </location>
</feature>
<evidence type="ECO:0000259" key="2">
    <source>
        <dbReference type="Pfam" id="PF07693"/>
    </source>
</evidence>
<name>A0ABV1D0Z6_9FIRM</name>
<keyword evidence="1" id="KW-0472">Membrane</keyword>
<evidence type="ECO:0000256" key="1">
    <source>
        <dbReference type="SAM" id="Phobius"/>
    </source>
</evidence>
<protein>
    <submittedName>
        <fullName evidence="3">P-loop NTPase fold protein</fullName>
    </submittedName>
</protein>
<feature type="transmembrane region" description="Helical" evidence="1">
    <location>
        <begin position="137"/>
        <end position="157"/>
    </location>
</feature>
<comment type="caution">
    <text evidence="3">The sequence shown here is derived from an EMBL/GenBank/DDBJ whole genome shotgun (WGS) entry which is preliminary data.</text>
</comment>
<dbReference type="InterPro" id="IPR011646">
    <property type="entry name" value="KAP_P-loop"/>
</dbReference>
<keyword evidence="1" id="KW-1133">Transmembrane helix</keyword>
<reference evidence="3 4" key="1">
    <citation type="submission" date="2024-03" db="EMBL/GenBank/DDBJ databases">
        <title>Human intestinal bacterial collection.</title>
        <authorList>
            <person name="Pauvert C."/>
            <person name="Hitch T.C.A."/>
            <person name="Clavel T."/>
        </authorList>
    </citation>
    <scope>NUCLEOTIDE SEQUENCE [LARGE SCALE GENOMIC DNA]</scope>
    <source>
        <strain evidence="3 4">CLA-AA-H81</strain>
    </source>
</reference>
<dbReference type="EMBL" id="JBBMEU010000105">
    <property type="protein sequence ID" value="MEQ2423237.1"/>
    <property type="molecule type" value="Genomic_DNA"/>
</dbReference>
<dbReference type="SUPFAM" id="SSF52540">
    <property type="entry name" value="P-loop containing nucleoside triphosphate hydrolases"/>
    <property type="match status" value="1"/>
</dbReference>
<feature type="transmembrane region" description="Helical" evidence="1">
    <location>
        <begin position="164"/>
        <end position="185"/>
    </location>
</feature>
<dbReference type="InterPro" id="IPR027417">
    <property type="entry name" value="P-loop_NTPase"/>
</dbReference>
<organism evidence="3 4">
    <name type="scientific">Megasphaera intestinihominis</name>
    <dbReference type="NCBI Taxonomy" id="3133159"/>
    <lineage>
        <taxon>Bacteria</taxon>
        <taxon>Bacillati</taxon>
        <taxon>Bacillota</taxon>
        <taxon>Negativicutes</taxon>
        <taxon>Veillonellales</taxon>
        <taxon>Veillonellaceae</taxon>
        <taxon>Megasphaera</taxon>
    </lineage>
</organism>